<evidence type="ECO:0000259" key="10">
    <source>
        <dbReference type="PROSITE" id="PS50157"/>
    </source>
</evidence>
<reference evidence="11" key="2">
    <citation type="journal article" date="2021" name="Genome Biol. Evol.">
        <title>Developing a high-quality reference genome for a parasitic bivalve with doubly uniparental inheritance (Bivalvia: Unionida).</title>
        <authorList>
            <person name="Smith C.H."/>
        </authorList>
    </citation>
    <scope>NUCLEOTIDE SEQUENCE</scope>
    <source>
        <strain evidence="11">CHS0354</strain>
        <tissue evidence="11">Mantle</tissue>
    </source>
</reference>
<feature type="region of interest" description="Disordered" evidence="9">
    <location>
        <begin position="182"/>
        <end position="219"/>
    </location>
</feature>
<feature type="compositionally biased region" description="Polar residues" evidence="9">
    <location>
        <begin position="193"/>
        <end position="213"/>
    </location>
</feature>
<keyword evidence="7" id="KW-0539">Nucleus</keyword>
<protein>
    <recommendedName>
        <fullName evidence="10">C2H2-type domain-containing protein</fullName>
    </recommendedName>
</protein>
<dbReference type="GO" id="GO:0045596">
    <property type="term" value="P:negative regulation of cell differentiation"/>
    <property type="evidence" value="ECO:0007669"/>
    <property type="project" value="UniProtKB-ARBA"/>
</dbReference>
<reference evidence="11" key="3">
    <citation type="submission" date="2023-05" db="EMBL/GenBank/DDBJ databases">
        <authorList>
            <person name="Smith C.H."/>
        </authorList>
    </citation>
    <scope>NUCLEOTIDE SEQUENCE</scope>
    <source>
        <strain evidence="11">CHS0354</strain>
        <tissue evidence="11">Mantle</tissue>
    </source>
</reference>
<dbReference type="FunFam" id="3.30.160.60:FF:000452">
    <property type="entry name" value="Transcription factor Ovo-like 2"/>
    <property type="match status" value="1"/>
</dbReference>
<keyword evidence="6" id="KW-0862">Zinc</keyword>
<comment type="similarity">
    <text evidence="2">Belongs to the krueppel C2H2-type zinc-finger protein family.</text>
</comment>
<dbReference type="Pfam" id="PF00096">
    <property type="entry name" value="zf-C2H2"/>
    <property type="match status" value="2"/>
</dbReference>
<dbReference type="GO" id="GO:0009968">
    <property type="term" value="P:negative regulation of signal transduction"/>
    <property type="evidence" value="ECO:0007669"/>
    <property type="project" value="UniProtKB-ARBA"/>
</dbReference>
<feature type="compositionally biased region" description="Polar residues" evidence="9">
    <location>
        <begin position="347"/>
        <end position="366"/>
    </location>
</feature>
<dbReference type="EMBL" id="JAEAOA010002046">
    <property type="protein sequence ID" value="KAK3611401.1"/>
    <property type="molecule type" value="Genomic_DNA"/>
</dbReference>
<gene>
    <name evidence="11" type="ORF">CHS0354_034846</name>
</gene>
<dbReference type="GO" id="GO:0000978">
    <property type="term" value="F:RNA polymerase II cis-regulatory region sequence-specific DNA binding"/>
    <property type="evidence" value="ECO:0007669"/>
    <property type="project" value="TreeGrafter"/>
</dbReference>
<feature type="region of interest" description="Disordered" evidence="9">
    <location>
        <begin position="340"/>
        <end position="372"/>
    </location>
</feature>
<evidence type="ECO:0000256" key="9">
    <source>
        <dbReference type="SAM" id="MobiDB-lite"/>
    </source>
</evidence>
<dbReference type="PROSITE" id="PS00028">
    <property type="entry name" value="ZINC_FINGER_C2H2_1"/>
    <property type="match status" value="3"/>
</dbReference>
<sequence>MPRTFLIRRSLEVPHSPDNPCNDCCSPGDGEMCCCTATEDNENTASAEVSNGDDKPAEETENNLIQTKKTTGDSAFQRESTTKLIQSSVRTLSSAPEISMSLANLAANAYSPPLHRQKYASDNYADNVMARPLVEEVLIEVKESPEIEKFPEVEESSSTDDIENNKITQILNRKRDIKITGSTLELSPETDGSEQNDNLSSDDVEQQRSSSAPNLLKTHKENTRSVLGESKACGDHNNLACSTSKSKQMTIPLLRGKENIPPTQFKIFRPYALPSDDTGRIRPESGCLVQHLKKEKILDSFHSDKRKETENFESITENGIASPELNMYPACHRKDSNYKNLSEETSQHQPSSNCIDSDQKSPSRNKSPVPESYVPKLEIREETFCEQQPSDVSFPRPSEIQQETEYFPEIMASRLNAVKETWAIHHFVMGNKLPVPERGKLALPSFQLFSGRPFLPQNEQSYSHTTSLSTFGTPDRLKAMPFNFNMLPQSNFNSSSPIPRTQSEHNQTPRQQRRQSEYEPISPETNSVVCRSNTLSHALSSQYNLNYTGLQGYGIYHTVGSLQKMQMDFGQSETFQNRLDQTNISLEDSCKDDVRSPPFLRDSFPRPLSAPVSSGLHAQSHVIAQVSESSQSSEPELSLTGNIFSQASHMSEADVENHKMRDSIVCGKITNEALKQIDRHKKLKLDSSSARKIQNSNEEKLRNDLSPICSERTLTNIRNKSSPLTSVLNMNMPRTPKISRLDSENQPNVAQLPLELMRESDQIVKHEARMTSFSRQPLGTSLLQNTAQQPDPVDPFSTMKTEKVPLAALLYMLKNQGSTNVELVNGGYGIKNPTFKPPKPSEVTTPNTDGSATNTNGKFICSFCKKEFALQRLLNRHLKCHSAAKRYLCTFCGKGFNDTFDLKRHTRIHTGVKPYTCPNCEKSFTQRCSLESHTKKVHGMEYKYAYKERRNKVYVCEDCGHSTEDPEDHYHHLQENHPHCPALMRSHDKRQFKFDMKKDVKSV</sequence>
<evidence type="ECO:0000256" key="2">
    <source>
        <dbReference type="ARBA" id="ARBA00006991"/>
    </source>
</evidence>
<dbReference type="GO" id="GO:0051241">
    <property type="term" value="P:negative regulation of multicellular organismal process"/>
    <property type="evidence" value="ECO:0007669"/>
    <property type="project" value="UniProtKB-ARBA"/>
</dbReference>
<dbReference type="PANTHER" id="PTHR10032">
    <property type="entry name" value="ZINC FINGER PROTEIN WITH KRAB AND SCAN DOMAINS"/>
    <property type="match status" value="1"/>
</dbReference>
<dbReference type="GO" id="GO:0000981">
    <property type="term" value="F:DNA-binding transcription factor activity, RNA polymerase II-specific"/>
    <property type="evidence" value="ECO:0007669"/>
    <property type="project" value="TreeGrafter"/>
</dbReference>
<dbReference type="GO" id="GO:0045892">
    <property type="term" value="P:negative regulation of DNA-templated transcription"/>
    <property type="evidence" value="ECO:0007669"/>
    <property type="project" value="UniProtKB-ARBA"/>
</dbReference>
<dbReference type="InterPro" id="IPR013087">
    <property type="entry name" value="Znf_C2H2_type"/>
</dbReference>
<keyword evidence="12" id="KW-1185">Reference proteome</keyword>
<dbReference type="FunFam" id="3.30.160.60:FF:001250">
    <property type="entry name" value="putative transcription factor ovo-like protein 3"/>
    <property type="match status" value="1"/>
</dbReference>
<evidence type="ECO:0000256" key="5">
    <source>
        <dbReference type="ARBA" id="ARBA00022771"/>
    </source>
</evidence>
<comment type="caution">
    <text evidence="11">The sequence shown here is derived from an EMBL/GenBank/DDBJ whole genome shotgun (WGS) entry which is preliminary data.</text>
</comment>
<reference evidence="11" key="1">
    <citation type="journal article" date="2021" name="Genome Biol. Evol.">
        <title>A High-Quality Reference Genome for a Parasitic Bivalve with Doubly Uniparental Inheritance (Bivalvia: Unionida).</title>
        <authorList>
            <person name="Smith C.H."/>
        </authorList>
    </citation>
    <scope>NUCLEOTIDE SEQUENCE</scope>
    <source>
        <strain evidence="11">CHS0354</strain>
    </source>
</reference>
<dbReference type="InterPro" id="IPR027756">
    <property type="entry name" value="Ovo-like"/>
</dbReference>
<name>A0AAE0WE75_9BIVA</name>
<dbReference type="Gene3D" id="3.30.160.60">
    <property type="entry name" value="Classic Zinc Finger"/>
    <property type="match status" value="2"/>
</dbReference>
<accession>A0AAE0WE75</accession>
<evidence type="ECO:0000256" key="6">
    <source>
        <dbReference type="ARBA" id="ARBA00022833"/>
    </source>
</evidence>
<evidence type="ECO:0000256" key="7">
    <source>
        <dbReference type="ARBA" id="ARBA00023242"/>
    </source>
</evidence>
<organism evidence="11 12">
    <name type="scientific">Potamilus streckersoni</name>
    <dbReference type="NCBI Taxonomy" id="2493646"/>
    <lineage>
        <taxon>Eukaryota</taxon>
        <taxon>Metazoa</taxon>
        <taxon>Spiralia</taxon>
        <taxon>Lophotrochozoa</taxon>
        <taxon>Mollusca</taxon>
        <taxon>Bivalvia</taxon>
        <taxon>Autobranchia</taxon>
        <taxon>Heteroconchia</taxon>
        <taxon>Palaeoheterodonta</taxon>
        <taxon>Unionida</taxon>
        <taxon>Unionoidea</taxon>
        <taxon>Unionidae</taxon>
        <taxon>Ambleminae</taxon>
        <taxon>Lampsilini</taxon>
        <taxon>Potamilus</taxon>
    </lineage>
</organism>
<dbReference type="SMART" id="SM00355">
    <property type="entry name" value="ZnF_C2H2"/>
    <property type="match status" value="4"/>
</dbReference>
<evidence type="ECO:0000256" key="1">
    <source>
        <dbReference type="ARBA" id="ARBA00004123"/>
    </source>
</evidence>
<dbReference type="GO" id="GO:0010837">
    <property type="term" value="P:regulation of keratinocyte proliferation"/>
    <property type="evidence" value="ECO:0007669"/>
    <property type="project" value="UniProtKB-ARBA"/>
</dbReference>
<keyword evidence="3" id="KW-0479">Metal-binding</keyword>
<keyword evidence="4" id="KW-0677">Repeat</keyword>
<feature type="domain" description="C2H2-type" evidence="10">
    <location>
        <begin position="915"/>
        <end position="943"/>
    </location>
</feature>
<feature type="domain" description="C2H2-type" evidence="10">
    <location>
        <begin position="887"/>
        <end position="914"/>
    </location>
</feature>
<feature type="region of interest" description="Disordered" evidence="9">
    <location>
        <begin position="490"/>
        <end position="526"/>
    </location>
</feature>
<comment type="subcellular location">
    <subcellularLocation>
        <location evidence="1">Nucleus</location>
    </subcellularLocation>
</comment>
<dbReference type="PROSITE" id="PS50157">
    <property type="entry name" value="ZINC_FINGER_C2H2_2"/>
    <property type="match status" value="3"/>
</dbReference>
<dbReference type="GO" id="GO:0009913">
    <property type="term" value="P:epidermal cell differentiation"/>
    <property type="evidence" value="ECO:0007669"/>
    <property type="project" value="TreeGrafter"/>
</dbReference>
<dbReference type="SUPFAM" id="SSF57667">
    <property type="entry name" value="beta-beta-alpha zinc fingers"/>
    <property type="match status" value="1"/>
</dbReference>
<dbReference type="AlphaFoldDB" id="A0AAE0WE75"/>
<feature type="domain" description="C2H2-type" evidence="10">
    <location>
        <begin position="859"/>
        <end position="886"/>
    </location>
</feature>
<dbReference type="Proteomes" id="UP001195483">
    <property type="component" value="Unassembled WGS sequence"/>
</dbReference>
<evidence type="ECO:0000256" key="3">
    <source>
        <dbReference type="ARBA" id="ARBA00022723"/>
    </source>
</evidence>
<dbReference type="GO" id="GO:0005634">
    <property type="term" value="C:nucleus"/>
    <property type="evidence" value="ECO:0007669"/>
    <property type="project" value="UniProtKB-SubCell"/>
</dbReference>
<evidence type="ECO:0000313" key="11">
    <source>
        <dbReference type="EMBL" id="KAK3611401.1"/>
    </source>
</evidence>
<proteinExistence type="inferred from homology"/>
<dbReference type="InterPro" id="IPR036236">
    <property type="entry name" value="Znf_C2H2_sf"/>
</dbReference>
<evidence type="ECO:0000313" key="12">
    <source>
        <dbReference type="Proteomes" id="UP001195483"/>
    </source>
</evidence>
<evidence type="ECO:0000256" key="8">
    <source>
        <dbReference type="PROSITE-ProRule" id="PRU00042"/>
    </source>
</evidence>
<feature type="compositionally biased region" description="Polar residues" evidence="9">
    <location>
        <begin position="490"/>
        <end position="510"/>
    </location>
</feature>
<dbReference type="PANTHER" id="PTHR10032:SF271">
    <property type="entry name" value="RH12261P-RELATED"/>
    <property type="match status" value="1"/>
</dbReference>
<evidence type="ECO:0000256" key="4">
    <source>
        <dbReference type="ARBA" id="ARBA00022737"/>
    </source>
</evidence>
<keyword evidence="5 8" id="KW-0863">Zinc-finger</keyword>
<dbReference type="GO" id="GO:0008270">
    <property type="term" value="F:zinc ion binding"/>
    <property type="evidence" value="ECO:0007669"/>
    <property type="project" value="UniProtKB-KW"/>
</dbReference>